<dbReference type="AlphaFoldDB" id="A0AAD9R3N2"/>
<dbReference type="Pfam" id="PF00261">
    <property type="entry name" value="Tropomyosin"/>
    <property type="match status" value="1"/>
</dbReference>
<dbReference type="Gene3D" id="1.20.5.170">
    <property type="match status" value="1"/>
</dbReference>
<proteinExistence type="predicted"/>
<keyword evidence="4" id="KW-1185">Reference proteome</keyword>
<comment type="caution">
    <text evidence="3">The sequence shown here is derived from an EMBL/GenBank/DDBJ whole genome shotgun (WGS) entry which is preliminary data.</text>
</comment>
<dbReference type="InterPro" id="IPR000533">
    <property type="entry name" value="Tropomyosin"/>
</dbReference>
<name>A0AAD9R3N2_ACRCE</name>
<sequence>MDALKRKAKETLDDIKRAENKYKDLTRYLRLVKERAELAEEEASVLKAKIAAKREELESFGGVLKEKQIQHAAKEEEMDESEKMRKALEAKEFETDDQLVGLELKVRNEKKKADELEDKLAEAKVLHNSMKGELSELLARLNTAESKIVKLSEEADSNLVKLINLERRHVLYDQRQDWFEDRVEMKEREISHLKAETEANLAEVKGLEGQRNKLKRDLVLTSELPTHLFLKGKGLTHLEYYCPNLSAGANFSLIG</sequence>
<protein>
    <submittedName>
        <fullName evidence="3">Uncharacterized protein</fullName>
    </submittedName>
</protein>
<evidence type="ECO:0000256" key="2">
    <source>
        <dbReference type="SAM" id="Coils"/>
    </source>
</evidence>
<keyword evidence="1 2" id="KW-0175">Coiled coil</keyword>
<dbReference type="EMBL" id="JARQWQ010000004">
    <property type="protein sequence ID" value="KAK2572441.1"/>
    <property type="molecule type" value="Genomic_DNA"/>
</dbReference>
<organism evidence="3 4">
    <name type="scientific">Acropora cervicornis</name>
    <name type="common">Staghorn coral</name>
    <dbReference type="NCBI Taxonomy" id="6130"/>
    <lineage>
        <taxon>Eukaryota</taxon>
        <taxon>Metazoa</taxon>
        <taxon>Cnidaria</taxon>
        <taxon>Anthozoa</taxon>
        <taxon>Hexacorallia</taxon>
        <taxon>Scleractinia</taxon>
        <taxon>Astrocoeniina</taxon>
        <taxon>Acroporidae</taxon>
        <taxon>Acropora</taxon>
    </lineage>
</organism>
<gene>
    <name evidence="3" type="ORF">P5673_002684</name>
</gene>
<dbReference type="Proteomes" id="UP001249851">
    <property type="component" value="Unassembled WGS sequence"/>
</dbReference>
<dbReference type="SUPFAM" id="SSF57997">
    <property type="entry name" value="Tropomyosin"/>
    <property type="match status" value="1"/>
</dbReference>
<evidence type="ECO:0000313" key="4">
    <source>
        <dbReference type="Proteomes" id="UP001249851"/>
    </source>
</evidence>
<accession>A0AAD9R3N2</accession>
<reference evidence="3" key="1">
    <citation type="journal article" date="2023" name="G3 (Bethesda)">
        <title>Whole genome assembly and annotation of the endangered Caribbean coral Acropora cervicornis.</title>
        <authorList>
            <person name="Selwyn J.D."/>
            <person name="Vollmer S.V."/>
        </authorList>
    </citation>
    <scope>NUCLEOTIDE SEQUENCE</scope>
    <source>
        <strain evidence="3">K2</strain>
    </source>
</reference>
<feature type="coiled-coil region" evidence="2">
    <location>
        <begin position="1"/>
        <end position="154"/>
    </location>
</feature>
<evidence type="ECO:0000313" key="3">
    <source>
        <dbReference type="EMBL" id="KAK2572441.1"/>
    </source>
</evidence>
<reference evidence="3" key="2">
    <citation type="journal article" date="2023" name="Science">
        <title>Genomic signatures of disease resistance in endangered staghorn corals.</title>
        <authorList>
            <person name="Vollmer S.V."/>
            <person name="Selwyn J.D."/>
            <person name="Despard B.A."/>
            <person name="Roesel C.L."/>
        </authorList>
    </citation>
    <scope>NUCLEOTIDE SEQUENCE</scope>
    <source>
        <strain evidence="3">K2</strain>
    </source>
</reference>
<evidence type="ECO:0000256" key="1">
    <source>
        <dbReference type="ARBA" id="ARBA00023054"/>
    </source>
</evidence>